<gene>
    <name evidence="1" type="ordered locus">Sden_2059</name>
</gene>
<dbReference type="Proteomes" id="UP000001982">
    <property type="component" value="Chromosome"/>
</dbReference>
<name>Q12MI5_SHEDO</name>
<evidence type="ECO:0000313" key="2">
    <source>
        <dbReference type="Proteomes" id="UP000001982"/>
    </source>
</evidence>
<protein>
    <recommendedName>
        <fullName evidence="3">Lipoprotein</fullName>
    </recommendedName>
</protein>
<dbReference type="HOGENOM" id="CLU_1128445_0_0_6"/>
<dbReference type="RefSeq" id="WP_011496497.1">
    <property type="nucleotide sequence ID" value="NC_007954.1"/>
</dbReference>
<dbReference type="AlphaFoldDB" id="Q12MI5"/>
<dbReference type="KEGG" id="sdn:Sden_2059"/>
<accession>Q12MI5</accession>
<dbReference type="eggNOG" id="ENOG5033E7R">
    <property type="taxonomic scope" value="Bacteria"/>
</dbReference>
<organism evidence="1 2">
    <name type="scientific">Shewanella denitrificans (strain OS217 / ATCC BAA-1090 / DSM 15013)</name>
    <dbReference type="NCBI Taxonomy" id="318161"/>
    <lineage>
        <taxon>Bacteria</taxon>
        <taxon>Pseudomonadati</taxon>
        <taxon>Pseudomonadota</taxon>
        <taxon>Gammaproteobacteria</taxon>
        <taxon>Alteromonadales</taxon>
        <taxon>Shewanellaceae</taxon>
        <taxon>Shewanella</taxon>
    </lineage>
</organism>
<dbReference type="EMBL" id="CP000302">
    <property type="protein sequence ID" value="ABE55341.1"/>
    <property type="molecule type" value="Genomic_DNA"/>
</dbReference>
<keyword evidence="2" id="KW-1185">Reference proteome</keyword>
<dbReference type="OrthoDB" id="9856118at2"/>
<dbReference type="PROSITE" id="PS51257">
    <property type="entry name" value="PROKAR_LIPOPROTEIN"/>
    <property type="match status" value="1"/>
</dbReference>
<proteinExistence type="predicted"/>
<sequence length="246" mass="27954">MKFSTTNIFHLTLLFLTPLMFGCSSQSRVEELVNSSYSDRNLITLEQSAMIARKYFVSPSSDKNDKSDKSEWINQIILDKFNSSNNNDKKQIRNDLIDELFILSDYNYNNYKINISQAKKSIDLGTDMYSLLLTGAAALTTGGNTPNILAGIATFITGTKESFDKTLFAEQTIDTLINIMDGRRMELKVKISSKKERNINEFSLLTAIREIIEMHHHGNVLSALSFMQEKSAAFQQEQTKKYLDTK</sequence>
<evidence type="ECO:0000313" key="1">
    <source>
        <dbReference type="EMBL" id="ABE55341.1"/>
    </source>
</evidence>
<evidence type="ECO:0008006" key="3">
    <source>
        <dbReference type="Google" id="ProtNLM"/>
    </source>
</evidence>
<reference evidence="1 2" key="1">
    <citation type="submission" date="2006-03" db="EMBL/GenBank/DDBJ databases">
        <title>Complete sequence of Shewanella denitrificans OS217.</title>
        <authorList>
            <consortium name="US DOE Joint Genome Institute"/>
            <person name="Copeland A."/>
            <person name="Lucas S."/>
            <person name="Lapidus A."/>
            <person name="Barry K."/>
            <person name="Detter J.C."/>
            <person name="Glavina del Rio T."/>
            <person name="Hammon N."/>
            <person name="Israni S."/>
            <person name="Dalin E."/>
            <person name="Tice H."/>
            <person name="Pitluck S."/>
            <person name="Brettin T."/>
            <person name="Bruce D."/>
            <person name="Han C."/>
            <person name="Tapia R."/>
            <person name="Gilna P."/>
            <person name="Kiss H."/>
            <person name="Schmutz J."/>
            <person name="Larimer F."/>
            <person name="Land M."/>
            <person name="Hauser L."/>
            <person name="Kyrpides N."/>
            <person name="Lykidis A."/>
            <person name="Richardson P."/>
        </authorList>
    </citation>
    <scope>NUCLEOTIDE SEQUENCE [LARGE SCALE GENOMIC DNA]</scope>
    <source>
        <strain evidence="2">OS217 / ATCC BAA-1090 / DSM 15013</strain>
    </source>
</reference>